<comment type="caution">
    <text evidence="2">The sequence shown here is derived from an EMBL/GenBank/DDBJ whole genome shotgun (WGS) entry which is preliminary data.</text>
</comment>
<keyword evidence="1" id="KW-1133">Transmembrane helix</keyword>
<keyword evidence="1" id="KW-0472">Membrane</keyword>
<proteinExistence type="predicted"/>
<feature type="transmembrane region" description="Helical" evidence="1">
    <location>
        <begin position="79"/>
        <end position="99"/>
    </location>
</feature>
<evidence type="ECO:0000256" key="1">
    <source>
        <dbReference type="SAM" id="Phobius"/>
    </source>
</evidence>
<evidence type="ECO:0000313" key="3">
    <source>
        <dbReference type="Proteomes" id="UP000193411"/>
    </source>
</evidence>
<dbReference type="Proteomes" id="UP000193411">
    <property type="component" value="Unassembled WGS sequence"/>
</dbReference>
<keyword evidence="3" id="KW-1185">Reference proteome</keyword>
<gene>
    <name evidence="2" type="ORF">BCR44DRAFT_362226</name>
</gene>
<organism evidence="2 3">
    <name type="scientific">Catenaria anguillulae PL171</name>
    <dbReference type="NCBI Taxonomy" id="765915"/>
    <lineage>
        <taxon>Eukaryota</taxon>
        <taxon>Fungi</taxon>
        <taxon>Fungi incertae sedis</taxon>
        <taxon>Blastocladiomycota</taxon>
        <taxon>Blastocladiomycetes</taxon>
        <taxon>Blastocladiales</taxon>
        <taxon>Catenariaceae</taxon>
        <taxon>Catenaria</taxon>
    </lineage>
</organism>
<sequence>MLTASVAFLLVSPLAIAFFSFALLYSSCCLFFFPRFSSFFSCLCPHLDPTFVFVWSFALWSVHRLLLCARLPPALCIPFFFPGLAPRPSCFFVLTILFLL</sequence>
<reference evidence="2 3" key="1">
    <citation type="submission" date="2016-07" db="EMBL/GenBank/DDBJ databases">
        <title>Pervasive Adenine N6-methylation of Active Genes in Fungi.</title>
        <authorList>
            <consortium name="DOE Joint Genome Institute"/>
            <person name="Mondo S.J."/>
            <person name="Dannebaum R.O."/>
            <person name="Kuo R.C."/>
            <person name="Labutti K."/>
            <person name="Haridas S."/>
            <person name="Kuo A."/>
            <person name="Salamov A."/>
            <person name="Ahrendt S.R."/>
            <person name="Lipzen A."/>
            <person name="Sullivan W."/>
            <person name="Andreopoulos W.B."/>
            <person name="Clum A."/>
            <person name="Lindquist E."/>
            <person name="Daum C."/>
            <person name="Ramamoorthy G.K."/>
            <person name="Gryganskyi A."/>
            <person name="Culley D."/>
            <person name="Magnuson J.K."/>
            <person name="James T.Y."/>
            <person name="O'Malley M.A."/>
            <person name="Stajich J.E."/>
            <person name="Spatafora J.W."/>
            <person name="Visel A."/>
            <person name="Grigoriev I.V."/>
        </authorList>
    </citation>
    <scope>NUCLEOTIDE SEQUENCE [LARGE SCALE GENOMIC DNA]</scope>
    <source>
        <strain evidence="2 3">PL171</strain>
    </source>
</reference>
<name>A0A1Y2HJB9_9FUNG</name>
<protein>
    <submittedName>
        <fullName evidence="2">Uncharacterized protein</fullName>
    </submittedName>
</protein>
<dbReference type="EMBL" id="MCFL01000031">
    <property type="protein sequence ID" value="ORZ34064.1"/>
    <property type="molecule type" value="Genomic_DNA"/>
</dbReference>
<dbReference type="AlphaFoldDB" id="A0A1Y2HJB9"/>
<evidence type="ECO:0000313" key="2">
    <source>
        <dbReference type="EMBL" id="ORZ34064.1"/>
    </source>
</evidence>
<keyword evidence="1" id="KW-0812">Transmembrane</keyword>
<accession>A0A1Y2HJB9</accession>
<feature type="transmembrane region" description="Helical" evidence="1">
    <location>
        <begin position="50"/>
        <end position="67"/>
    </location>
</feature>